<feature type="region of interest" description="Disordered" evidence="1">
    <location>
        <begin position="560"/>
        <end position="607"/>
    </location>
</feature>
<reference evidence="2" key="1">
    <citation type="submission" date="2020-04" db="EMBL/GenBank/DDBJ databases">
        <title>Identification of a specific RTX-like immunogen in a highly virulent Rodentibacter heylii strain.</title>
        <authorList>
            <person name="Kaehl S."/>
            <person name="Volke D."/>
            <person name="Fornefett J."/>
            <person name="Fingas F."/>
            <person name="Klose K."/>
            <person name="Benga L."/>
            <person name="Grunwald T."/>
            <person name="Ulrich R."/>
            <person name="Hoffmann R."/>
            <person name="Baums C.G."/>
        </authorList>
    </citation>
    <scope>NUCLEOTIDE SEQUENCE</scope>
    <source>
        <strain evidence="2">SF27GVG</strain>
    </source>
</reference>
<feature type="region of interest" description="Disordered" evidence="1">
    <location>
        <begin position="621"/>
        <end position="645"/>
    </location>
</feature>
<feature type="compositionally biased region" description="Low complexity" evidence="1">
    <location>
        <begin position="570"/>
        <end position="583"/>
    </location>
</feature>
<feature type="region of interest" description="Disordered" evidence="1">
    <location>
        <begin position="210"/>
        <end position="296"/>
    </location>
</feature>
<sequence>MSTTLKVLSAKKVIASHQITQGEMLVIEARDKSNYQLIDNQTGLGPQNIIAKREGKDLKLFLEEDGDMSADVVIKGYYGDENSEEVSNLIVGQHENGGIYAYVPESGLKSDAVSMLAEEVAAPQALGGEDLASAFWAFNPWWLLALVPLAAGIAIAASNGGSSGGGNENTDNTADKPTLDAKTDGSVTVKPGADNTKVVVKYTDENGNEKTATLTKDANGNWTSDNPDVAPKGDGSFTIPADKVKDGSKVTAIGTDDKGNAADADATTAGNNPDTTADKPTLTPETDGSVSVKPGEDNTKVVVKYTDEDGTEKTATLTKDADGNWTSDNPDVTPKNDGTFTIPADKVKDGSEVTAIGTDDKGNAADADATTAGNNPDTTADKPTLTPETDGSVSVKPGEDNTKVVVKYTDEDGTEKTATLTKDADGNWTSDNPDVTPKNDGTFTIPADKVKDGSEVTAIGTDDKGNTADADAATAGNNPDTTADKPTLTPETDGSVSVKPGEDNTKVVVKYTDEDGTEKTATLTKDADGNWTSDNPDVMPKNDGTFTIPENKVKDGSEVTAIGTDDKGNAADADATAGNNPDTTADKPTLTPETDGSVSVKPGEDNTKVVVKYTDEDGTEKTATLTKGADGNWTSDNPDVTPKNDGTFTIPENKVKDGSEVTAIGTDDKGNAADADAATAGNNPNTTADKPVITAENDGSVTVKAGDDNVIMGVKFKDENDKDQTVAIKKENGEWILFFDSGDNNVTVDKDSGIVKIPADKLKDGGEVNALGRDNLDNRADADPVNAGSDPKNAKPITEDKDGDGTPDGIVSSPAAIDETGNNNKVTTTIKLDNNNGVDNLPITIVGTGGKPVSAEDFEAPVVKYTDPTDNTEKVLTPNADGTYNVPAGVTELKVEHTAKADNSTEGAETGKVKVGEVEGNEVTVNDTSATPLPDEAKAPTLAKDPANQGGAIVTPNPSNDLVFVTFPNEKGEKQTVTVEKGDDGTWTPEGQLPAGVTVDPATGKVTIAPDAVKDGGQVNATGKESGKTDKAGEPLTTDTDAKNAKPIIEDKDGDGKPDGVVSEPPTIDETGANKVTTTIKLDNNNGVDNLPITIVGTGNKPVSAEDFEAPVVKYTDPTDNTEKVLAPNADGTYNVPAGVTELKVEHTAKADNSTEGAETGKVKVGNVEGNEVTVNDTSTTPLPDEAKAPTLAKDPANQGGAIVTPDPSNDQVVVTFPNEKGEEQTVTVKKGDDGTWTPEGQLPERVTLDPATGKVTITPDAVKDGGQVNATGKESGKTDKAGEPLTTDTDAKNAKPITEDKDGDGTPDGIVSSPAAIDETGNNNKVTTTIKLDNNNGVDNLPITIVGTGGKPVSAEDFEAPVVKYTDPTDNTEKVLAPNADGTYNVPAGVTELKVEHTAKADNSTEGAETGKVKVGNVEGNEVTVNDTSTTPLPDEAKAPTLAKDPANQGGAIVTPNPSNDLVFVTFPNEKGEKQTVTVEKGDDGTWTPEGQLPAGVTVDPATGKVTIAPDAVKDGGQVNATGKESGKTDKAGEPLTTDTDAKNAKPIIEDKDGDGKPDGVVSEPPTIDETGANKVTTTIKLDNNNGVDNLPITIVGTGNKPVSAEDFEAPVVKYTDPTDNTEKVLAPNADGTYNVPAGVTELKVEHTAKEDNSTEGAETGKVKVGNVEGNEITVNDTSIDAAKLEIDITEIAGDSQSASVKDDGTAAGDVYAQISPAEAAGGFLIRGTSKDISGDITVTIGEKSGAVIVTKTVTPAADGSWSVNIGANELTGYAATKEYEVKAVGKDANNTSVEDIDYTASTPQVTAIKLVDNLNDEPLEDGTYQYSDYYTQNNPKYVGDVAKATNPQTATSLANGLTNDKDAVLEFTLDKAPTAGQTVKVYRYTLSESSDVNNPYTEYGKTDVTADMLASTDGLTYTVTPKGNNVLSETYSQNYRYEVVVEDKNGDALSTGDKGKFDFRLDTLVEQMSVEKFDIATGEVIFAPVGLSEVGATIEYRYATSTGKTNWSAPVTADGEGKYHLTLNNFNRKVSGALELRIIDAAGNVSETKVSVLRNLTAEMNLQQGPDPRPAGSTIGAPITYGNGSMDDAAVTIPKQPLTNASNGGFVTTNGNDTVIFGLDFNHFGNMGVYNGTFGATGSGTFGGFDAGAGDDSVQFRGTAQSMYGQKIAMGAGNDRVAIAGGLLVGNYTIDLGQAEDKAGDTNILYVGGNTANATEIKFFSGAGNDRIQIDGTFDGNKTVDLGEGNNELHVGYGAAGGTDLVKKIDFTAGSGDDVISVKGSISTIAGQKQTFNLGEGDNFIEVGKDVDTDGTFSFGNGNDTVNIKDTLKGGTFNFSGGDDVMTVGSILKSAEDNVHINMGSGNDSLTITGSRVNTGNGAIDGGEGNDTIFLHGTDLKLDMNQVLNFDTIDMRAITGGTGNQKVTLTLADLQRLGDNITQLYIKGDVGDTVDFGNNGGNGSDNQAKNGTNGIEFKDSGGALQNNWNVWQKTGTDIVKDGVVYDKYTYYGATGQVNNEEVYIQQGVSII</sequence>
<name>A0A7G9TMN6_9PAST</name>
<feature type="region of interest" description="Disordered" evidence="1">
    <location>
        <begin position="416"/>
        <end position="501"/>
    </location>
</feature>
<feature type="compositionally biased region" description="Low complexity" evidence="1">
    <location>
        <begin position="467"/>
        <end position="481"/>
    </location>
</feature>
<protein>
    <submittedName>
        <fullName evidence="2">RhiA</fullName>
    </submittedName>
</protein>
<dbReference type="Gene3D" id="2.60.40.10">
    <property type="entry name" value="Immunoglobulins"/>
    <property type="match status" value="1"/>
</dbReference>
<feature type="compositionally biased region" description="Low complexity" evidence="1">
    <location>
        <begin position="1163"/>
        <end position="1176"/>
    </location>
</feature>
<gene>
    <name evidence="2" type="primary">rhiA</name>
</gene>
<feature type="region of interest" description="Disordered" evidence="1">
    <location>
        <begin position="764"/>
        <end position="822"/>
    </location>
</feature>
<dbReference type="InterPro" id="IPR013783">
    <property type="entry name" value="Ig-like_fold"/>
</dbReference>
<feature type="compositionally biased region" description="Low complexity" evidence="1">
    <location>
        <begin position="364"/>
        <end position="378"/>
    </location>
</feature>
<organism evidence="2">
    <name type="scientific">Rodentibacter caecimuris</name>
    <dbReference type="NCBI Taxonomy" id="1796644"/>
    <lineage>
        <taxon>Bacteria</taxon>
        <taxon>Pseudomonadati</taxon>
        <taxon>Pseudomonadota</taxon>
        <taxon>Gammaproteobacteria</taxon>
        <taxon>Pasteurellales</taxon>
        <taxon>Pasteurellaceae</taxon>
        <taxon>Rodentibacter</taxon>
    </lineage>
</organism>
<evidence type="ECO:0000256" key="1">
    <source>
        <dbReference type="SAM" id="MobiDB-lite"/>
    </source>
</evidence>
<feature type="region of interest" description="Disordered" evidence="1">
    <location>
        <begin position="519"/>
        <end position="543"/>
    </location>
</feature>
<feature type="compositionally biased region" description="Basic and acidic residues" evidence="1">
    <location>
        <begin position="1040"/>
        <end position="1058"/>
    </location>
</feature>
<accession>A0A7G9TMN6</accession>
<dbReference type="SMR" id="A0A7G9TMN6"/>
<feature type="compositionally biased region" description="Polar residues" evidence="1">
    <location>
        <begin position="210"/>
        <end position="226"/>
    </location>
</feature>
<feature type="compositionally biased region" description="Low complexity" evidence="1">
    <location>
        <begin position="261"/>
        <end position="275"/>
    </location>
</feature>
<feature type="region of interest" description="Disordered" evidence="1">
    <location>
        <begin position="666"/>
        <end position="689"/>
    </location>
</feature>
<feature type="region of interest" description="Disordered" evidence="1">
    <location>
        <begin position="351"/>
        <end position="403"/>
    </location>
</feature>
<feature type="compositionally biased region" description="Basic and acidic residues" evidence="1">
    <location>
        <begin position="973"/>
        <end position="984"/>
    </location>
</feature>
<evidence type="ECO:0000313" key="2">
    <source>
        <dbReference type="EMBL" id="QNN81371.1"/>
    </source>
</evidence>
<feature type="compositionally biased region" description="Low complexity" evidence="1">
    <location>
        <begin position="672"/>
        <end position="689"/>
    </location>
</feature>
<feature type="compositionally biased region" description="Basic and acidic residues" evidence="1">
    <location>
        <begin position="1220"/>
        <end position="1234"/>
    </location>
</feature>
<feature type="region of interest" description="Disordered" evidence="1">
    <location>
        <begin position="1112"/>
        <end position="1135"/>
    </location>
</feature>
<feature type="region of interest" description="Disordered" evidence="1">
    <location>
        <begin position="973"/>
        <end position="1075"/>
    </location>
</feature>
<feature type="compositionally biased region" description="Basic and acidic residues" evidence="1">
    <location>
        <begin position="173"/>
        <end position="183"/>
    </location>
</feature>
<feature type="region of interest" description="Disordered" evidence="1">
    <location>
        <begin position="1515"/>
        <end position="1572"/>
    </location>
</feature>
<feature type="compositionally biased region" description="Low complexity" evidence="1">
    <location>
        <begin position="1414"/>
        <end position="1427"/>
    </location>
</feature>
<feature type="region of interest" description="Disordered" evidence="1">
    <location>
        <begin position="918"/>
        <end position="961"/>
    </location>
</feature>
<feature type="region of interest" description="Disordered" evidence="1">
    <location>
        <begin position="1480"/>
        <end position="1501"/>
    </location>
</feature>
<feature type="region of interest" description="Disordered" evidence="1">
    <location>
        <begin position="158"/>
        <end position="191"/>
    </location>
</feature>
<proteinExistence type="predicted"/>
<feature type="region of interest" description="Disordered" evidence="1">
    <location>
        <begin position="1148"/>
        <end position="1324"/>
    </location>
</feature>
<feature type="region of interest" description="Disordered" evidence="1">
    <location>
        <begin position="1363"/>
        <end position="1385"/>
    </location>
</feature>
<feature type="compositionally biased region" description="Basic and acidic residues" evidence="1">
    <location>
        <begin position="1290"/>
        <end position="1305"/>
    </location>
</feature>
<feature type="region of interest" description="Disordered" evidence="1">
    <location>
        <begin position="313"/>
        <end position="337"/>
    </location>
</feature>
<feature type="region of interest" description="Disordered" evidence="1">
    <location>
        <begin position="1401"/>
        <end position="1462"/>
    </location>
</feature>
<dbReference type="EMBL" id="MT344136">
    <property type="protein sequence ID" value="QNN81371.1"/>
    <property type="molecule type" value="Genomic_DNA"/>
</dbReference>
<feature type="compositionally biased region" description="Basic and acidic residues" evidence="1">
    <location>
        <begin position="1541"/>
        <end position="1559"/>
    </location>
</feature>